<feature type="region of interest" description="Disordered" evidence="1">
    <location>
        <begin position="53"/>
        <end position="160"/>
    </location>
</feature>
<name>A0ABW1CTW5_9ACTN</name>
<proteinExistence type="predicted"/>
<protein>
    <submittedName>
        <fullName evidence="2">Uncharacterized protein</fullName>
    </submittedName>
</protein>
<accession>A0ABW1CTW5</accession>
<dbReference type="EMBL" id="JBHSPA010000045">
    <property type="protein sequence ID" value="MFC5829097.1"/>
    <property type="molecule type" value="Genomic_DNA"/>
</dbReference>
<dbReference type="RefSeq" id="WP_379518591.1">
    <property type="nucleotide sequence ID" value="NZ_JBHSPA010000045.1"/>
</dbReference>
<feature type="compositionally biased region" description="Low complexity" evidence="1">
    <location>
        <begin position="88"/>
        <end position="104"/>
    </location>
</feature>
<dbReference type="Proteomes" id="UP001596058">
    <property type="component" value="Unassembled WGS sequence"/>
</dbReference>
<sequence length="264" mass="26824">MGWRAAGRSRHARRRTGKGAGKGTGKGRVVAGALVLAGGVVVLLGANGVFSGSTASSGAALEPGAGPAGRGSAGSSEPDRTRGSAALSGGAKATATAQAGVEASAEARTRELQRSEAPKPSATPEEAGGMVAGSTAPEDVLAEGPDPADGDDFRADGPSRHTDRQAAEYFRTTWGPDDKALKRLKDIRTVGGYLRIYTDLPESADNSLTAITLCERGLAYLHSRGVPNPVVFVQAEFGGNGNPVLANILGPSDRSCRVTHPAPD</sequence>
<evidence type="ECO:0000313" key="2">
    <source>
        <dbReference type="EMBL" id="MFC5829097.1"/>
    </source>
</evidence>
<feature type="region of interest" description="Disordered" evidence="1">
    <location>
        <begin position="1"/>
        <end position="26"/>
    </location>
</feature>
<feature type="compositionally biased region" description="Basic and acidic residues" evidence="1">
    <location>
        <begin position="151"/>
        <end position="160"/>
    </location>
</feature>
<evidence type="ECO:0000256" key="1">
    <source>
        <dbReference type="SAM" id="MobiDB-lite"/>
    </source>
</evidence>
<feature type="compositionally biased region" description="Low complexity" evidence="1">
    <location>
        <begin position="55"/>
        <end position="65"/>
    </location>
</feature>
<keyword evidence="3" id="KW-1185">Reference proteome</keyword>
<feature type="compositionally biased region" description="Basic residues" evidence="1">
    <location>
        <begin position="7"/>
        <end position="17"/>
    </location>
</feature>
<gene>
    <name evidence="2" type="ORF">ACFPZ3_34985</name>
</gene>
<comment type="caution">
    <text evidence="2">The sequence shown here is derived from an EMBL/GenBank/DDBJ whole genome shotgun (WGS) entry which is preliminary data.</text>
</comment>
<evidence type="ECO:0000313" key="3">
    <source>
        <dbReference type="Proteomes" id="UP001596058"/>
    </source>
</evidence>
<reference evidence="3" key="1">
    <citation type="journal article" date="2019" name="Int. J. Syst. Evol. Microbiol.">
        <title>The Global Catalogue of Microorganisms (GCM) 10K type strain sequencing project: providing services to taxonomists for standard genome sequencing and annotation.</title>
        <authorList>
            <consortium name="The Broad Institute Genomics Platform"/>
            <consortium name="The Broad Institute Genome Sequencing Center for Infectious Disease"/>
            <person name="Wu L."/>
            <person name="Ma J."/>
        </authorList>
    </citation>
    <scope>NUCLEOTIDE SEQUENCE [LARGE SCALE GENOMIC DNA]</scope>
    <source>
        <strain evidence="3">CCUG 53903</strain>
    </source>
</reference>
<feature type="compositionally biased region" description="Basic and acidic residues" evidence="1">
    <location>
        <begin position="105"/>
        <end position="117"/>
    </location>
</feature>
<organism evidence="2 3">
    <name type="scientific">Nonomuraea insulae</name>
    <dbReference type="NCBI Taxonomy" id="1616787"/>
    <lineage>
        <taxon>Bacteria</taxon>
        <taxon>Bacillati</taxon>
        <taxon>Actinomycetota</taxon>
        <taxon>Actinomycetes</taxon>
        <taxon>Streptosporangiales</taxon>
        <taxon>Streptosporangiaceae</taxon>
        <taxon>Nonomuraea</taxon>
    </lineage>
</organism>